<dbReference type="Pfam" id="PF13524">
    <property type="entry name" value="Glyco_trans_1_2"/>
    <property type="match status" value="1"/>
</dbReference>
<dbReference type="AlphaFoldDB" id="A0A4P6YCS2"/>
<dbReference type="InterPro" id="IPR055259">
    <property type="entry name" value="YkvP/CgeB_Glyco_trans-like"/>
</dbReference>
<keyword evidence="2" id="KW-0808">Transferase</keyword>
<evidence type="ECO:0000259" key="1">
    <source>
        <dbReference type="Pfam" id="PF13524"/>
    </source>
</evidence>
<dbReference type="Proteomes" id="UP000291124">
    <property type="component" value="Chromosome"/>
</dbReference>
<dbReference type="SUPFAM" id="SSF53756">
    <property type="entry name" value="UDP-Glycosyltransferase/glycogen phosphorylase"/>
    <property type="match status" value="1"/>
</dbReference>
<dbReference type="GO" id="GO:0016740">
    <property type="term" value="F:transferase activity"/>
    <property type="evidence" value="ECO:0007669"/>
    <property type="project" value="UniProtKB-KW"/>
</dbReference>
<sequence>MKILLIGEYSRLHNSLKEGLQALGHEVLLVASGDNFKKYDVDYSLHSAFVSDFWFIQRVKNGIFKITTIDLEKIERAIRFYSFILKQKEFDHVQFINSDAIESYPFLSRILYKKLFKTIKSRSLLICGDETPVVDYLLQQKMKYSILSPYFEEKSLEKQLQFTLKYRTKSYRKTFDSLYKNCTSFITSDLDYKIPMEAMGYHSHFIPNPINTDTIEYKPLVIEDKIIIFLGINNRSAVKKGSHFFEKAVEIITEKYPNQVEIIVTRSIPYKQYIGAYNKAHILLDQVYSYDQGYNALEAMAKGKVVFTGAENEFMKQYYLTEKVAINALPNVKSLVEELSFLIENPEELKAISKRARAFVEQEHNYSKIAEKYLEVWSQISNKN</sequence>
<protein>
    <submittedName>
        <fullName evidence="2">Glycosyltransferase</fullName>
    </submittedName>
</protein>
<accession>A0A4P6YCS2</accession>
<dbReference type="Gene3D" id="3.40.50.2000">
    <property type="entry name" value="Glycogen Phosphorylase B"/>
    <property type="match status" value="1"/>
</dbReference>
<dbReference type="RefSeq" id="WP_133277570.1">
    <property type="nucleotide sequence ID" value="NZ_CP037933.1"/>
</dbReference>
<dbReference type="KEGG" id="fnk:E1750_15100"/>
<keyword evidence="3" id="KW-1185">Reference proteome</keyword>
<evidence type="ECO:0000313" key="3">
    <source>
        <dbReference type="Proteomes" id="UP000291124"/>
    </source>
</evidence>
<dbReference type="OrthoDB" id="6638088at2"/>
<evidence type="ECO:0000313" key="2">
    <source>
        <dbReference type="EMBL" id="QBN20068.1"/>
    </source>
</evidence>
<proteinExistence type="predicted"/>
<reference evidence="3" key="1">
    <citation type="submission" date="2019-03" db="EMBL/GenBank/DDBJ databases">
        <title>Flavobacterium sp.</title>
        <authorList>
            <person name="Kim H."/>
        </authorList>
    </citation>
    <scope>NUCLEOTIDE SEQUENCE [LARGE SCALE GENOMIC DNA]</scope>
    <source>
        <strain evidence="3">GS13</strain>
    </source>
</reference>
<gene>
    <name evidence="2" type="ORF">E1750_15100</name>
</gene>
<dbReference type="EMBL" id="CP037933">
    <property type="protein sequence ID" value="QBN20068.1"/>
    <property type="molecule type" value="Genomic_DNA"/>
</dbReference>
<feature type="domain" description="Spore protein YkvP/CgeB glycosyl transferase-like" evidence="1">
    <location>
        <begin position="249"/>
        <end position="374"/>
    </location>
</feature>
<name>A0A4P6YCS2_9FLAO</name>
<organism evidence="2 3">
    <name type="scientific">Flavobacterium nackdongense</name>
    <dbReference type="NCBI Taxonomy" id="2547394"/>
    <lineage>
        <taxon>Bacteria</taxon>
        <taxon>Pseudomonadati</taxon>
        <taxon>Bacteroidota</taxon>
        <taxon>Flavobacteriia</taxon>
        <taxon>Flavobacteriales</taxon>
        <taxon>Flavobacteriaceae</taxon>
        <taxon>Flavobacterium</taxon>
    </lineage>
</organism>